<dbReference type="PRINTS" id="PR01488">
    <property type="entry name" value="RTXTOXINA"/>
</dbReference>
<dbReference type="AlphaFoldDB" id="A0A964FHJ7"/>
<organism evidence="9 10">
    <name type="scientific">Waterburya agarophytonicola KI4</name>
    <dbReference type="NCBI Taxonomy" id="2874699"/>
    <lineage>
        <taxon>Bacteria</taxon>
        <taxon>Bacillati</taxon>
        <taxon>Cyanobacteriota</taxon>
        <taxon>Cyanophyceae</taxon>
        <taxon>Pleurocapsales</taxon>
        <taxon>Hyellaceae</taxon>
        <taxon>Waterburya</taxon>
        <taxon>Waterburya agarophytonicola</taxon>
    </lineage>
</organism>
<evidence type="ECO:0000256" key="6">
    <source>
        <dbReference type="ARBA" id="ARBA00023026"/>
    </source>
</evidence>
<accession>A0A964FHJ7</accession>
<dbReference type="InterPro" id="IPR001343">
    <property type="entry name" value="Hemolysn_Ca-bd"/>
</dbReference>
<keyword evidence="6" id="KW-0843">Virulence</keyword>
<evidence type="ECO:0000313" key="9">
    <source>
        <dbReference type="EMBL" id="MCC0177689.1"/>
    </source>
</evidence>
<dbReference type="GO" id="GO:0090729">
    <property type="term" value="F:toxin activity"/>
    <property type="evidence" value="ECO:0007669"/>
    <property type="project" value="UniProtKB-KW"/>
</dbReference>
<dbReference type="InterPro" id="IPR050557">
    <property type="entry name" value="RTX_toxin/Mannuronan_C5-epim"/>
</dbReference>
<dbReference type="SUPFAM" id="SSF51120">
    <property type="entry name" value="beta-Roll"/>
    <property type="match status" value="5"/>
</dbReference>
<comment type="subcellular location">
    <subcellularLocation>
        <location evidence="1">Membrane</location>
    </subcellularLocation>
    <subcellularLocation>
        <location evidence="2">Secreted</location>
    </subcellularLocation>
</comment>
<dbReference type="GO" id="GO:0016020">
    <property type="term" value="C:membrane"/>
    <property type="evidence" value="ECO:0007669"/>
    <property type="project" value="UniProtKB-SubCell"/>
</dbReference>
<proteinExistence type="predicted"/>
<evidence type="ECO:0000256" key="7">
    <source>
        <dbReference type="ARBA" id="ARBA00023136"/>
    </source>
</evidence>
<keyword evidence="10" id="KW-1185">Reference proteome</keyword>
<dbReference type="GO" id="GO:0005576">
    <property type="term" value="C:extracellular region"/>
    <property type="evidence" value="ECO:0007669"/>
    <property type="project" value="UniProtKB-SubCell"/>
</dbReference>
<dbReference type="InterPro" id="IPR018511">
    <property type="entry name" value="Hemolysin-typ_Ca-bd_CS"/>
</dbReference>
<keyword evidence="3" id="KW-0964">Secreted</keyword>
<evidence type="ECO:0000256" key="2">
    <source>
        <dbReference type="ARBA" id="ARBA00004613"/>
    </source>
</evidence>
<sequence>MAENQIFGTENNDLLLDTALEDEIFAFGGNDEIETTEGSDIIYGDTGRDTLTFNYGDHNGDLNINLSSYDSSTGDGSVYVESYSPNYFTNNINFYSIEKLKLLGGDGNDTLGSYSNNGIVSDETIEGGAGDDYISTGKGYDVVDGGTGFDILNLDFSSNYSGVTSSLNDSNSGEYTSDESVVEFSNIEGVNVYGSSYDDVLAAPIGNSNNPAPVIFPYIDGGSGIDELVVDYSDNNSDLQITSTGSSSGSIDAYSMSTGNYFNNLQYNDIERFNITTGRGNDNIDLGYNNYSDETINAGAGDDYISTGKGYDVVDGGTGFDILNLDFSSNYSGVTSSLNDSNSGEYTSDESVVEFSNIEGVNVYGSSYDDVLAAPIGNSNTTEFIPYIDGGEGFDELIIDLSDRNDNLQIENYSGLNINSPNHSNYLDVYSIESFDITTGRGDDDINLDQFMYSDETIDAGAGDDFISAGRGNDVVDGGRGYDVLNLDFSTALSGVTSSLSDRNSGEYITDDDSVEFSNIEAVSIYGSAYDDVLVAPISTSNSSDLYFLPMINGGEGIDELVVDYSEIRSDLSVYSNGSNLSISVLDTGNFKDIQHFDIEKINLTTGKGNDVVELGYTSHVVDTGAGDDSILFGIDTPRGNSFVDGGSGFDVVNLDYSSLYNNGVTASVTNSGNVLYSTDEGMVEFSNIEIINVFGSDNDDVLIAVGNSNSTLNGGNGNDSLIGSDGDDYLDGYYGDDTIRGGNGDDLIEGSNGADRLFGDGGNDTISGGDGADKINGGNNNDEITGGDGTDTIYGDGGNDLIYGDDDKDSISGNAGNDTMNGGAGNDFIRGGDGEDLLFGGDGKDNLFGDGGMDIFALQSYSQYDVIKDFADNIDMIGLSNGLTFGDLTIVSTSSGTSSVIKDASNGNEILAYVSGVDPADITSADFVNL</sequence>
<protein>
    <recommendedName>
        <fullName evidence="11">Calcium-binding protein</fullName>
    </recommendedName>
</protein>
<dbReference type="PROSITE" id="PS00330">
    <property type="entry name" value="HEMOLYSIN_CALCIUM"/>
    <property type="match status" value="3"/>
</dbReference>
<feature type="compositionally biased region" description="Low complexity" evidence="8">
    <location>
        <begin position="776"/>
        <end position="791"/>
    </location>
</feature>
<reference evidence="9" key="1">
    <citation type="journal article" date="2021" name="Antonie Van Leeuwenhoek">
        <title>Draft genome and description of Waterburya agarophytonicola gen. nov. sp. nov. (Pleurocapsales, Cyanobacteria): a seaweed symbiont.</title>
        <authorList>
            <person name="Bonthond G."/>
            <person name="Shalygin S."/>
            <person name="Bayer T."/>
            <person name="Weinberger F."/>
        </authorList>
    </citation>
    <scope>NUCLEOTIDE SEQUENCE</scope>
    <source>
        <strain evidence="9">KI4</strain>
    </source>
</reference>
<dbReference type="PRINTS" id="PR00313">
    <property type="entry name" value="CABNDNGRPT"/>
</dbReference>
<evidence type="ECO:0000256" key="1">
    <source>
        <dbReference type="ARBA" id="ARBA00004370"/>
    </source>
</evidence>
<evidence type="ECO:0000256" key="4">
    <source>
        <dbReference type="ARBA" id="ARBA00022656"/>
    </source>
</evidence>
<dbReference type="Pfam" id="PF00353">
    <property type="entry name" value="HemolysinCabind"/>
    <property type="match status" value="6"/>
</dbReference>
<dbReference type="RefSeq" id="WP_229640754.1">
    <property type="nucleotide sequence ID" value="NZ_JADWDC010000027.1"/>
</dbReference>
<dbReference type="InterPro" id="IPR003995">
    <property type="entry name" value="RTX_toxin_determinant-A"/>
</dbReference>
<comment type="caution">
    <text evidence="9">The sequence shown here is derived from an EMBL/GenBank/DDBJ whole genome shotgun (WGS) entry which is preliminary data.</text>
</comment>
<keyword evidence="5" id="KW-0677">Repeat</keyword>
<dbReference type="InterPro" id="IPR011049">
    <property type="entry name" value="Serralysin-like_metalloprot_C"/>
</dbReference>
<evidence type="ECO:0000313" key="10">
    <source>
        <dbReference type="Proteomes" id="UP000729733"/>
    </source>
</evidence>
<evidence type="ECO:0000256" key="5">
    <source>
        <dbReference type="ARBA" id="ARBA00022737"/>
    </source>
</evidence>
<name>A0A964FHJ7_9CYAN</name>
<dbReference type="Gene3D" id="2.150.10.10">
    <property type="entry name" value="Serralysin-like metalloprotease, C-terminal"/>
    <property type="match status" value="6"/>
</dbReference>
<dbReference type="GO" id="GO:0005509">
    <property type="term" value="F:calcium ion binding"/>
    <property type="evidence" value="ECO:0007669"/>
    <property type="project" value="InterPro"/>
</dbReference>
<feature type="region of interest" description="Disordered" evidence="8">
    <location>
        <begin position="764"/>
        <end position="791"/>
    </location>
</feature>
<dbReference type="PANTHER" id="PTHR38340:SF1">
    <property type="entry name" value="S-LAYER PROTEIN"/>
    <property type="match status" value="1"/>
</dbReference>
<gene>
    <name evidence="9" type="ORF">I4641_11935</name>
</gene>
<dbReference type="PANTHER" id="PTHR38340">
    <property type="entry name" value="S-LAYER PROTEIN"/>
    <property type="match status" value="1"/>
</dbReference>
<evidence type="ECO:0000256" key="8">
    <source>
        <dbReference type="SAM" id="MobiDB-lite"/>
    </source>
</evidence>
<dbReference type="EMBL" id="JADWDC010000027">
    <property type="protein sequence ID" value="MCC0177689.1"/>
    <property type="molecule type" value="Genomic_DNA"/>
</dbReference>
<keyword evidence="4" id="KW-0800">Toxin</keyword>
<keyword evidence="7" id="KW-0472">Membrane</keyword>
<evidence type="ECO:0008006" key="11">
    <source>
        <dbReference type="Google" id="ProtNLM"/>
    </source>
</evidence>
<evidence type="ECO:0000256" key="3">
    <source>
        <dbReference type="ARBA" id="ARBA00022525"/>
    </source>
</evidence>
<dbReference type="Proteomes" id="UP000729733">
    <property type="component" value="Unassembled WGS sequence"/>
</dbReference>